<gene>
    <name evidence="2" type="ORF">RhiXN_03955</name>
</gene>
<dbReference type="GeneID" id="67026235"/>
<feature type="compositionally biased region" description="Polar residues" evidence="1">
    <location>
        <begin position="580"/>
        <end position="592"/>
    </location>
</feature>
<dbReference type="EMBL" id="CP059658">
    <property type="protein sequence ID" value="QRW15954.1"/>
    <property type="molecule type" value="Genomic_DNA"/>
</dbReference>
<accession>A0A8H8SRV6</accession>
<dbReference type="InterPro" id="IPR029005">
    <property type="entry name" value="LIM-bd/SEUSS"/>
</dbReference>
<reference evidence="2" key="1">
    <citation type="submission" date="2020-05" db="EMBL/GenBank/DDBJ databases">
        <title>Evolutionary and genomic comparisons of hybrid uninucleate and nonhybrid Rhizoctonia fungi.</title>
        <authorList>
            <person name="Li C."/>
            <person name="Chen X."/>
        </authorList>
    </citation>
    <scope>NUCLEOTIDE SEQUENCE</scope>
    <source>
        <strain evidence="2">AG-1 IA</strain>
    </source>
</reference>
<dbReference type="Pfam" id="PF01803">
    <property type="entry name" value="LIM_bind"/>
    <property type="match status" value="1"/>
</dbReference>
<feature type="region of interest" description="Disordered" evidence="1">
    <location>
        <begin position="470"/>
        <end position="516"/>
    </location>
</feature>
<dbReference type="KEGG" id="rsx:RhiXN_03955"/>
<dbReference type="Proteomes" id="UP000650533">
    <property type="component" value="Chromosome 1"/>
</dbReference>
<protein>
    <submittedName>
        <fullName evidence="2">Formin-like protein 5</fullName>
    </submittedName>
</protein>
<dbReference type="AlphaFoldDB" id="A0A8H8SRV6"/>
<evidence type="ECO:0000313" key="2">
    <source>
        <dbReference type="EMBL" id="QRW15954.1"/>
    </source>
</evidence>
<organism evidence="2 3">
    <name type="scientific">Rhizoctonia solani</name>
    <dbReference type="NCBI Taxonomy" id="456999"/>
    <lineage>
        <taxon>Eukaryota</taxon>
        <taxon>Fungi</taxon>
        <taxon>Dikarya</taxon>
        <taxon>Basidiomycota</taxon>
        <taxon>Agaricomycotina</taxon>
        <taxon>Agaricomycetes</taxon>
        <taxon>Cantharellales</taxon>
        <taxon>Ceratobasidiaceae</taxon>
        <taxon>Rhizoctonia</taxon>
    </lineage>
</organism>
<dbReference type="RefSeq" id="XP_043176191.1">
    <property type="nucleotide sequence ID" value="XM_043323772.1"/>
</dbReference>
<proteinExistence type="predicted"/>
<feature type="region of interest" description="Disordered" evidence="1">
    <location>
        <begin position="533"/>
        <end position="608"/>
    </location>
</feature>
<evidence type="ECO:0000256" key="1">
    <source>
        <dbReference type="SAM" id="MobiDB-lite"/>
    </source>
</evidence>
<name>A0A8H8SRV6_9AGAM</name>
<feature type="compositionally biased region" description="Gly residues" evidence="1">
    <location>
        <begin position="497"/>
        <end position="509"/>
    </location>
</feature>
<evidence type="ECO:0000313" key="3">
    <source>
        <dbReference type="Proteomes" id="UP000650533"/>
    </source>
</evidence>
<sequence length="608" mass="66563">MRINDGIGSVVRGPDGSLRPANDLMLLRDGRLTVWSDKAAWVSRPTGLYVPEQRLVDWARTDSYAVQEGHTFNHPTVHNPEISLLHTEAYIQPQRSSTRTCKRNVVLVELSADLARVPDQDQGQEVLLGPQAWTIWRDYLKWTCRGFRYRWYVRSWTPGPGRASLPPQIPPMMNNVCGPRPGPAGPVAMARRPTLMQGRPLPIGMGVVRMLELSQELSNMKDKMLPDWVRFRGEFFTQSGSISMTIFYGVEGRKYMVAPELIPRYFLAFFESGVNKMSIGLNGATETTEGCQNEQLESYVSTMHAVWRYELDNGWVVEHNGPLKVHLVAEQVPGDPQSFKLKINNMVCNAPTTSYFFRPERIDGNLLHGPNHDVGPMTPGYPRASQHATGEPMGGPGVGLGDDHGAFLEHEERIMYEKASLPPKPFQTYGLPGSRLVRDSRPAGSSFPHFNPSFNPSHMPNHSPALVHAQAGMHHGPPQGAIPTTGRPTPTPPPMRQGGGPGIGRGGMPLAGSGELPPVPGLGVAIPSGMIMSQSPLLTHPGAPGQQPNVQLGLKRKQQAEQGPDPMSGPSNPQPPRGMPNSTNQNRFNKSSPVGGRKKAKTNPSTLS</sequence>